<evidence type="ECO:0000256" key="5">
    <source>
        <dbReference type="ARBA" id="ARBA00022692"/>
    </source>
</evidence>
<organism evidence="14 15">
    <name type="scientific">Candidatus Tachikawaea gelatinosa</name>
    <dbReference type="NCBI Taxonomy" id="1410383"/>
    <lineage>
        <taxon>Bacteria</taxon>
        <taxon>Pseudomonadati</taxon>
        <taxon>Pseudomonadota</taxon>
        <taxon>Gammaproteobacteria</taxon>
        <taxon>Enterobacterales</taxon>
        <taxon>Enterobacteriaceae</taxon>
        <taxon>Candidatus Tachikawaea</taxon>
    </lineage>
</organism>
<evidence type="ECO:0000256" key="6">
    <source>
        <dbReference type="ARBA" id="ARBA00022719"/>
    </source>
</evidence>
<comment type="subcellular location">
    <subcellularLocation>
        <location evidence="1 13">Cell membrane</location>
        <topology evidence="1 13">Multi-pass membrane protein</topology>
    </subcellularLocation>
</comment>
<evidence type="ECO:0000256" key="4">
    <source>
        <dbReference type="ARBA" id="ARBA00022475"/>
    </source>
</evidence>
<keyword evidence="8 13" id="KW-1133">Transmembrane helix</keyword>
<dbReference type="OrthoDB" id="9790848at2"/>
<dbReference type="PANTHER" id="PTHR33269:SF17">
    <property type="entry name" value="NADH-UBIQUINONE OXIDOREDUCTASE CHAIN 6"/>
    <property type="match status" value="1"/>
</dbReference>
<evidence type="ECO:0000256" key="7">
    <source>
        <dbReference type="ARBA" id="ARBA00022967"/>
    </source>
</evidence>
<name>A0A090BWB6_9ENTR</name>
<feature type="transmembrane region" description="Helical" evidence="13">
    <location>
        <begin position="56"/>
        <end position="80"/>
    </location>
</feature>
<dbReference type="AlphaFoldDB" id="A0A090BWB6"/>
<dbReference type="STRING" id="1410383.TGUWTKB_0620"/>
<evidence type="ECO:0000313" key="15">
    <source>
        <dbReference type="Proteomes" id="UP000031627"/>
    </source>
</evidence>
<feature type="transmembrane region" description="Helical" evidence="13">
    <location>
        <begin position="92"/>
        <end position="114"/>
    </location>
</feature>
<gene>
    <name evidence="14" type="primary">nuoJ</name>
    <name evidence="14" type="ORF">TGUWTKB_0620</name>
</gene>
<evidence type="ECO:0000256" key="10">
    <source>
        <dbReference type="ARBA" id="ARBA00023136"/>
    </source>
</evidence>
<evidence type="ECO:0000256" key="12">
    <source>
        <dbReference type="ARBA" id="ARBA00047712"/>
    </source>
</evidence>
<proteinExistence type="inferred from homology"/>
<dbReference type="GO" id="GO:0008137">
    <property type="term" value="F:NADH dehydrogenase (ubiquinone) activity"/>
    <property type="evidence" value="ECO:0007669"/>
    <property type="project" value="UniProtKB-UniRule"/>
</dbReference>
<reference evidence="14 15" key="2">
    <citation type="journal article" date="2014" name="Curr. Biol.">
        <title>Symbiont-Supplemented Maternal Investment Underpinning Host's Ecological Adaptation.</title>
        <authorList>
            <person name="Kaiwa N."/>
            <person name="Hosokawa T."/>
            <person name="Nikoh N."/>
            <person name="Tanahashi M."/>
            <person name="Moriyama M."/>
            <person name="Meng X.Y."/>
            <person name="Maeda T."/>
            <person name="Yamaguchi K."/>
            <person name="Shigenobu S."/>
            <person name="Ito M."/>
            <person name="Fukatsu T."/>
        </authorList>
    </citation>
    <scope>NUCLEOTIDE SEQUENCE [LARGE SCALE GENOMIC DNA]</scope>
    <source>
        <strain evidence="14 15">UwTKB</strain>
    </source>
</reference>
<comment type="function">
    <text evidence="13">NDH-1 shuttles electrons from NADH, via FMN and iron-sulfur (Fe-S) centers, to quinones in the respiratory chain. Couples the redox reaction to proton translocation (for every two electrons transferred, four hydrogen ions are translocated across the cytoplasmic membrane), and thus conserves the redox energy in a proton gradient.</text>
</comment>
<keyword evidence="15" id="KW-1185">Reference proteome</keyword>
<evidence type="ECO:0000256" key="9">
    <source>
        <dbReference type="ARBA" id="ARBA00023027"/>
    </source>
</evidence>
<keyword evidence="9 13" id="KW-0520">NAD</keyword>
<sequence length="182" mass="20901">MTFFFYFFAIIAVLSTILTVISVNPIYMLLYFIISLFSISGIFFSLGNNFAGSMEIIIYAGAIMVLFIFVIMLLNLGPLLEKQEKSFLKPQIFIYSIGISLLLFLLITYQLASIKNYVLDKNLIKSQEIGINLFSHYLLMVELISFLLLSSLIVTFHVGRENYFLKDERNNSSKKTIKEINK</sequence>
<accession>A0A090BWB6</accession>
<dbReference type="HOGENOM" id="CLU_085957_0_1_6"/>
<evidence type="ECO:0000256" key="8">
    <source>
        <dbReference type="ARBA" id="ARBA00022989"/>
    </source>
</evidence>
<evidence type="ECO:0000256" key="1">
    <source>
        <dbReference type="ARBA" id="ARBA00004651"/>
    </source>
</evidence>
<dbReference type="GO" id="GO:0005886">
    <property type="term" value="C:plasma membrane"/>
    <property type="evidence" value="ECO:0007669"/>
    <property type="project" value="UniProtKB-SubCell"/>
</dbReference>
<keyword evidence="10 13" id="KW-0472">Membrane</keyword>
<feature type="transmembrane region" description="Helical" evidence="13">
    <location>
        <begin position="30"/>
        <end position="50"/>
    </location>
</feature>
<evidence type="ECO:0000256" key="13">
    <source>
        <dbReference type="RuleBase" id="RU004429"/>
    </source>
</evidence>
<evidence type="ECO:0000256" key="11">
    <source>
        <dbReference type="ARBA" id="ARBA00025811"/>
    </source>
</evidence>
<dbReference type="NCBIfam" id="NF005162">
    <property type="entry name" value="PRK06638.1-1"/>
    <property type="match status" value="1"/>
</dbReference>
<reference evidence="15" key="1">
    <citation type="submission" date="2013-11" db="EMBL/GenBank/DDBJ databases">
        <title>Symbiont-containing voluminous jelly as an extraordinary maternal gift for overwintering insect nymphs.</title>
        <authorList>
            <person name="Kaiwa N."/>
            <person name="Hosokawa T."/>
            <person name="Nikoh N."/>
            <person name="Meng X.Y."/>
            <person name="Tanahashi M."/>
            <person name="Moriyama M."/>
            <person name="Maeda T."/>
            <person name="Yamaguchi K."/>
            <person name="Shigenobu S."/>
            <person name="Ito M."/>
            <person name="Fukatsu T."/>
        </authorList>
    </citation>
    <scope>NUCLEOTIDE SEQUENCE [LARGE SCALE GENOMIC DNA]</scope>
    <source>
        <strain evidence="15">UwTKB</strain>
    </source>
</reference>
<dbReference type="Proteomes" id="UP000031627">
    <property type="component" value="Chromosome"/>
</dbReference>
<feature type="transmembrane region" description="Helical" evidence="13">
    <location>
        <begin position="134"/>
        <end position="159"/>
    </location>
</feature>
<comment type="catalytic activity">
    <reaction evidence="12 13">
        <text>a quinone + NADH + 5 H(+)(in) = a quinol + NAD(+) + 4 H(+)(out)</text>
        <dbReference type="Rhea" id="RHEA:57888"/>
        <dbReference type="ChEBI" id="CHEBI:15378"/>
        <dbReference type="ChEBI" id="CHEBI:24646"/>
        <dbReference type="ChEBI" id="CHEBI:57540"/>
        <dbReference type="ChEBI" id="CHEBI:57945"/>
        <dbReference type="ChEBI" id="CHEBI:132124"/>
    </reaction>
</comment>
<keyword evidence="5 13" id="KW-0812">Transmembrane</keyword>
<keyword evidence="4 13" id="KW-1003">Cell membrane</keyword>
<dbReference type="EC" id="7.1.1.-" evidence="13"/>
<dbReference type="Pfam" id="PF00499">
    <property type="entry name" value="Oxidored_q3"/>
    <property type="match status" value="1"/>
</dbReference>
<comment type="similarity">
    <text evidence="2 13">Belongs to the complex I subunit 6 family.</text>
</comment>
<evidence type="ECO:0000256" key="3">
    <source>
        <dbReference type="ARBA" id="ARBA00019907"/>
    </source>
</evidence>
<dbReference type="InterPro" id="IPR042106">
    <property type="entry name" value="Nuo/plastoQ_OxRdtase_6_NuoJ"/>
</dbReference>
<comment type="subunit">
    <text evidence="11">Composed of 13 different subunits. Subunits NuoA, H, J, K, L, M, N constitute the membrane sector of the complex.</text>
</comment>
<dbReference type="Gene3D" id="1.20.120.1200">
    <property type="entry name" value="NADH-ubiquinone/plastoquinone oxidoreductase chain 6, subunit NuoJ"/>
    <property type="match status" value="1"/>
</dbReference>
<keyword evidence="6 13" id="KW-0874">Quinone</keyword>
<protein>
    <recommendedName>
        <fullName evidence="3 13">NADH-quinone oxidoreductase subunit J</fullName>
        <ecNumber evidence="13">7.1.1.-</ecNumber>
    </recommendedName>
</protein>
<feature type="transmembrane region" description="Helical" evidence="13">
    <location>
        <begin position="6"/>
        <end position="23"/>
    </location>
</feature>
<dbReference type="FunFam" id="1.20.120.1200:FF:000001">
    <property type="entry name" value="NADH-quinone oxidoreductase subunit J"/>
    <property type="match status" value="1"/>
</dbReference>
<evidence type="ECO:0000256" key="2">
    <source>
        <dbReference type="ARBA" id="ARBA00005698"/>
    </source>
</evidence>
<dbReference type="KEGG" id="sbw:TGUWTKB_0620"/>
<dbReference type="EMBL" id="AP014521">
    <property type="protein sequence ID" value="BAP58321.1"/>
    <property type="molecule type" value="Genomic_DNA"/>
</dbReference>
<dbReference type="RefSeq" id="WP_041062349.1">
    <property type="nucleotide sequence ID" value="NZ_AP014521.1"/>
</dbReference>
<dbReference type="PANTHER" id="PTHR33269">
    <property type="entry name" value="NADH-UBIQUINONE OXIDOREDUCTASE CHAIN 6"/>
    <property type="match status" value="1"/>
</dbReference>
<evidence type="ECO:0000313" key="14">
    <source>
        <dbReference type="EMBL" id="BAP58321.1"/>
    </source>
</evidence>
<dbReference type="InterPro" id="IPR001457">
    <property type="entry name" value="NADH_UbQ/plastoQ_OxRdtase_su6"/>
</dbReference>
<dbReference type="GO" id="GO:0048038">
    <property type="term" value="F:quinone binding"/>
    <property type="evidence" value="ECO:0007669"/>
    <property type="project" value="UniProtKB-UniRule"/>
</dbReference>
<keyword evidence="7" id="KW-1278">Translocase</keyword>